<evidence type="ECO:0000256" key="1">
    <source>
        <dbReference type="SAM" id="Coils"/>
    </source>
</evidence>
<evidence type="ECO:0000313" key="3">
    <source>
        <dbReference type="EMBL" id="MBM5572962.1"/>
    </source>
</evidence>
<name>A0ABS2CG05_9NEIS</name>
<dbReference type="InterPro" id="IPR012337">
    <property type="entry name" value="RNaseH-like_sf"/>
</dbReference>
<dbReference type="Pfam" id="PF00665">
    <property type="entry name" value="rve"/>
    <property type="match status" value="1"/>
</dbReference>
<protein>
    <submittedName>
        <fullName evidence="3">IS3 family transposase</fullName>
    </submittedName>
</protein>
<dbReference type="RefSeq" id="WP_203572290.1">
    <property type="nucleotide sequence ID" value="NZ_WOFE01000014.1"/>
</dbReference>
<dbReference type="SUPFAM" id="SSF46689">
    <property type="entry name" value="Homeodomain-like"/>
    <property type="match status" value="1"/>
</dbReference>
<evidence type="ECO:0000313" key="4">
    <source>
        <dbReference type="Proteomes" id="UP001195660"/>
    </source>
</evidence>
<comment type="caution">
    <text evidence="3">The sequence shown here is derived from an EMBL/GenBank/DDBJ whole genome shotgun (WGS) entry which is preliminary data.</text>
</comment>
<dbReference type="EMBL" id="WOFE01000014">
    <property type="protein sequence ID" value="MBM5572962.1"/>
    <property type="molecule type" value="Genomic_DNA"/>
</dbReference>
<dbReference type="PROSITE" id="PS50994">
    <property type="entry name" value="INTEGRASE"/>
    <property type="match status" value="1"/>
</dbReference>
<proteinExistence type="predicted"/>
<dbReference type="InterPro" id="IPR036397">
    <property type="entry name" value="RNaseH_sf"/>
</dbReference>
<dbReference type="Pfam" id="PF01527">
    <property type="entry name" value="HTH_Tnp_1"/>
    <property type="match status" value="1"/>
</dbReference>
<dbReference type="Gene3D" id="3.30.420.10">
    <property type="entry name" value="Ribonuclease H-like superfamily/Ribonuclease H"/>
    <property type="match status" value="1"/>
</dbReference>
<dbReference type="NCBIfam" id="NF033516">
    <property type="entry name" value="transpos_IS3"/>
    <property type="match status" value="1"/>
</dbReference>
<keyword evidence="4" id="KW-1185">Reference proteome</keyword>
<dbReference type="PANTHER" id="PTHR47515:SF2">
    <property type="entry name" value="INTEGRASE CORE DOMAIN PROTEIN"/>
    <property type="match status" value="1"/>
</dbReference>
<accession>A0ABS2CG05</accession>
<dbReference type="InterPro" id="IPR001584">
    <property type="entry name" value="Integrase_cat-core"/>
</dbReference>
<feature type="domain" description="Integrase catalytic" evidence="2">
    <location>
        <begin position="198"/>
        <end position="362"/>
    </location>
</feature>
<dbReference type="SUPFAM" id="SSF53098">
    <property type="entry name" value="Ribonuclease H-like"/>
    <property type="match status" value="1"/>
</dbReference>
<dbReference type="InterPro" id="IPR009057">
    <property type="entry name" value="Homeodomain-like_sf"/>
</dbReference>
<sequence length="362" mass="42222">MKASRFSDSQIIAILKQAEGGSPVPELCREHGFSSATFYKWRAKFGGMDASLMARLKELEDENRRLKKMYAEERLKAEIVKEALGKKVVKPSQRREMAQQAVQHRGVSIGLACQAFGISQTCYRYQSRQSAINDQIADHLIRLTHNQRNWGFGLCFLHLRNVKGFRWNHKRVYRIYRELELNLRIKPKRRIERAKPEPLAVPEAANECWSMDFMHDQLADGRSIRLFNVIDDFNREALAMEIDLSLPAERVIRALNQVLEWRGQPKAIRCDNGPEYISQKVKDWAEKLGIRLEYIQPGNPQQNAYVERYNRTVRYDWLNHYQFESVAEMQEFATDWVWSYNNERPNMALGGITSKQKLALAA</sequence>
<dbReference type="PANTHER" id="PTHR47515">
    <property type="entry name" value="LOW CALCIUM RESPONSE LOCUS PROTEIN T"/>
    <property type="match status" value="1"/>
</dbReference>
<keyword evidence="1" id="KW-0175">Coiled coil</keyword>
<dbReference type="InterPro" id="IPR002514">
    <property type="entry name" value="Transposase_8"/>
</dbReference>
<reference evidence="3 4" key="1">
    <citation type="submission" date="2019-11" db="EMBL/GenBank/DDBJ databases">
        <title>Novel Deefgea species.</title>
        <authorList>
            <person name="Han J.-H."/>
        </authorList>
    </citation>
    <scope>NUCLEOTIDE SEQUENCE [LARGE SCALE GENOMIC DNA]</scope>
    <source>
        <strain evidence="3 4">LMG 24817</strain>
    </source>
</reference>
<dbReference type="InterPro" id="IPR048020">
    <property type="entry name" value="Transpos_IS3"/>
</dbReference>
<gene>
    <name evidence="3" type="ORF">GM173_15425</name>
</gene>
<evidence type="ECO:0000259" key="2">
    <source>
        <dbReference type="PROSITE" id="PS50994"/>
    </source>
</evidence>
<organism evidence="3 4">
    <name type="scientific">Deefgea chitinilytica</name>
    <dbReference type="NCBI Taxonomy" id="570276"/>
    <lineage>
        <taxon>Bacteria</taxon>
        <taxon>Pseudomonadati</taxon>
        <taxon>Pseudomonadota</taxon>
        <taxon>Betaproteobacteria</taxon>
        <taxon>Neisseriales</taxon>
        <taxon>Chitinibacteraceae</taxon>
        <taxon>Deefgea</taxon>
    </lineage>
</organism>
<feature type="coiled-coil region" evidence="1">
    <location>
        <begin position="49"/>
        <end position="76"/>
    </location>
</feature>
<dbReference type="Proteomes" id="UP001195660">
    <property type="component" value="Unassembled WGS sequence"/>
</dbReference>